<accession>A0ABS9MK47</accession>
<evidence type="ECO:0000256" key="1">
    <source>
        <dbReference type="ARBA" id="ARBA00023015"/>
    </source>
</evidence>
<evidence type="ECO:0000256" key="2">
    <source>
        <dbReference type="ARBA" id="ARBA00023125"/>
    </source>
</evidence>
<dbReference type="Pfam" id="PF13411">
    <property type="entry name" value="MerR_1"/>
    <property type="match status" value="1"/>
</dbReference>
<evidence type="ECO:0000313" key="5">
    <source>
        <dbReference type="EMBL" id="MCG4610612.1"/>
    </source>
</evidence>
<dbReference type="EMBL" id="JAKNHQ010000007">
    <property type="protein sequence ID" value="MCG4610612.1"/>
    <property type="molecule type" value="Genomic_DNA"/>
</dbReference>
<protein>
    <submittedName>
        <fullName evidence="5">MerR family transcriptional regulator</fullName>
    </submittedName>
</protein>
<gene>
    <name evidence="5" type="ORF">L0P57_06655</name>
</gene>
<feature type="domain" description="HTH merR-type" evidence="4">
    <location>
        <begin position="1"/>
        <end position="68"/>
    </location>
</feature>
<keyword evidence="1" id="KW-0805">Transcription regulation</keyword>
<dbReference type="Proteomes" id="UP001298681">
    <property type="component" value="Unassembled WGS sequence"/>
</dbReference>
<dbReference type="SMART" id="SM00422">
    <property type="entry name" value="HTH_MERR"/>
    <property type="match status" value="1"/>
</dbReference>
<dbReference type="Gene3D" id="1.10.1660.10">
    <property type="match status" value="1"/>
</dbReference>
<dbReference type="CDD" id="cd00592">
    <property type="entry name" value="HTH_MerR-like"/>
    <property type="match status" value="1"/>
</dbReference>
<dbReference type="PANTHER" id="PTHR30204:SF94">
    <property type="entry name" value="HEAVY METAL-DEPENDENT TRANSCRIPTIONAL REGULATOR HI_0293-RELATED"/>
    <property type="match status" value="1"/>
</dbReference>
<dbReference type="PANTHER" id="PTHR30204">
    <property type="entry name" value="REDOX-CYCLING DRUG-SENSING TRANSCRIPTIONAL ACTIVATOR SOXR"/>
    <property type="match status" value="1"/>
</dbReference>
<evidence type="ECO:0000259" key="4">
    <source>
        <dbReference type="PROSITE" id="PS50937"/>
    </source>
</evidence>
<keyword evidence="6" id="KW-1185">Reference proteome</keyword>
<evidence type="ECO:0000313" key="6">
    <source>
        <dbReference type="Proteomes" id="UP001298681"/>
    </source>
</evidence>
<keyword evidence="2" id="KW-0238">DNA-binding</keyword>
<evidence type="ECO:0000256" key="3">
    <source>
        <dbReference type="ARBA" id="ARBA00023163"/>
    </source>
</evidence>
<keyword evidence="3" id="KW-0804">Transcription</keyword>
<comment type="caution">
    <text evidence="5">The sequence shown here is derived from an EMBL/GenBank/DDBJ whole genome shotgun (WGS) entry which is preliminary data.</text>
</comment>
<proteinExistence type="predicted"/>
<dbReference type="PROSITE" id="PS50937">
    <property type="entry name" value="HTH_MERR_2"/>
    <property type="match status" value="1"/>
</dbReference>
<dbReference type="SUPFAM" id="SSF46955">
    <property type="entry name" value="Putative DNA-binding domain"/>
    <property type="match status" value="1"/>
</dbReference>
<reference evidence="5 6" key="1">
    <citation type="submission" date="2022-01" db="EMBL/GenBank/DDBJ databases">
        <title>Collection of gut derived symbiotic bacterial strains cultured from healthy donors.</title>
        <authorList>
            <person name="Lin H."/>
            <person name="Kohout C."/>
            <person name="Waligurski E."/>
            <person name="Pamer E.G."/>
        </authorList>
    </citation>
    <scope>NUCLEOTIDE SEQUENCE [LARGE SCALE GENOMIC DNA]</scope>
    <source>
        <strain evidence="5 6">DFI.7.58</strain>
    </source>
</reference>
<dbReference type="RefSeq" id="WP_087234794.1">
    <property type="nucleotide sequence ID" value="NZ_JAKNHQ010000007.1"/>
</dbReference>
<dbReference type="InterPro" id="IPR047057">
    <property type="entry name" value="MerR_fam"/>
</dbReference>
<dbReference type="InterPro" id="IPR009061">
    <property type="entry name" value="DNA-bd_dom_put_sf"/>
</dbReference>
<organism evidence="5 6">
    <name type="scientific">Anaeromassilibacillus senegalensis</name>
    <dbReference type="NCBI Taxonomy" id="1673717"/>
    <lineage>
        <taxon>Bacteria</taxon>
        <taxon>Bacillati</taxon>
        <taxon>Bacillota</taxon>
        <taxon>Clostridia</taxon>
        <taxon>Eubacteriales</taxon>
        <taxon>Acutalibacteraceae</taxon>
        <taxon>Anaeromassilibacillus</taxon>
    </lineage>
</organism>
<dbReference type="InterPro" id="IPR000551">
    <property type="entry name" value="MerR-type_HTH_dom"/>
</dbReference>
<name>A0ABS9MK47_9FIRM</name>
<sequence>MRIHEVCQATGLTKKAINWYEEQGLIAIPTDENGYRDFQDADIQKLKEIGLLRSLGLSAKEIETVLRASDKPAVLKAIQAQKQSALEAQQFQVELLGKLSQNYTSDTIEQLRQEWNSAPIGQKLQSAFPGFFGRVLFQHFLPYLQEPIRTEEQQNAYQTILTFLDGLELQIPLAIRIADRLWGEAYDRLAFDPNAGINRLLNASEAELEAFKKTVLQEARKRRKWTARLNPFLHAHQTLRRRLTEAGYYDVFLPNLRILSATYAEYMDRLQALNCTVCEEQGIHMDERGRITIEE</sequence>